<sequence length="320" mass="32952">MRILKGFLTAACLAWFASSATAKDLPLIGLTYIVEHPAIDAVREGIIDGLKSAGYEDGKTAKIVIRSAQGNMATQAQIANEFSGLDLDISIAISTPSAQALKNSLKGKPLIFAAVTDPVGAGLVPSMAKPGGNVTGTSDQQPYPPILELIRKLAPGARKIGVIFNPGEANSVSQVESLKVAAKASQLEIVESPAAQSALVGDAARSLVGRTDAILLPTDSTVVSVVESVVTVGKTARLPVFACDTGSVERGALAALGFNYYEMGKLTAQMAGKVLKGMNPGEIPAQVPGSQDLYLNASSAKAMGVDVPAEIRAGAKKVIE</sequence>
<accession>A0A1G7JLD0</accession>
<dbReference type="AlphaFoldDB" id="A0A1G7JLD0"/>
<dbReference type="EMBL" id="FMZW01000049">
    <property type="protein sequence ID" value="SDF25269.1"/>
    <property type="molecule type" value="Genomic_DNA"/>
</dbReference>
<feature type="signal peptide" evidence="1">
    <location>
        <begin position="1"/>
        <end position="22"/>
    </location>
</feature>
<protein>
    <submittedName>
        <fullName evidence="2">Putative ABC transport system substrate-binding protein</fullName>
    </submittedName>
</protein>
<feature type="chain" id="PRO_5011643577" evidence="1">
    <location>
        <begin position="23"/>
        <end position="320"/>
    </location>
</feature>
<reference evidence="2 3" key="1">
    <citation type="submission" date="2016-10" db="EMBL/GenBank/DDBJ databases">
        <authorList>
            <person name="de Groot N.N."/>
        </authorList>
    </citation>
    <scope>NUCLEOTIDE SEQUENCE [LARGE SCALE GENOMIC DNA]</scope>
    <source>
        <strain evidence="2 3">R5</strain>
    </source>
</reference>
<dbReference type="Gene3D" id="3.40.50.2300">
    <property type="match status" value="2"/>
</dbReference>
<dbReference type="Pfam" id="PF04392">
    <property type="entry name" value="ABC_sub_bind"/>
    <property type="match status" value="1"/>
</dbReference>
<dbReference type="Proteomes" id="UP000199245">
    <property type="component" value="Unassembled WGS sequence"/>
</dbReference>
<proteinExistence type="predicted"/>
<evidence type="ECO:0000256" key="1">
    <source>
        <dbReference type="SAM" id="SignalP"/>
    </source>
</evidence>
<name>A0A1G7JLD0_9BRAD</name>
<organism evidence="2 3">
    <name type="scientific">Bradyrhizobium brasilense</name>
    <dbReference type="NCBI Taxonomy" id="1419277"/>
    <lineage>
        <taxon>Bacteria</taxon>
        <taxon>Pseudomonadati</taxon>
        <taxon>Pseudomonadota</taxon>
        <taxon>Alphaproteobacteria</taxon>
        <taxon>Hyphomicrobiales</taxon>
        <taxon>Nitrobacteraceae</taxon>
        <taxon>Bradyrhizobium</taxon>
    </lineage>
</organism>
<dbReference type="RefSeq" id="WP_092089122.1">
    <property type="nucleotide sequence ID" value="NZ_FMZW01000049.1"/>
</dbReference>
<dbReference type="CDD" id="cd06325">
    <property type="entry name" value="PBP1_ABC_unchar_transporter"/>
    <property type="match status" value="1"/>
</dbReference>
<dbReference type="InterPro" id="IPR028082">
    <property type="entry name" value="Peripla_BP_I"/>
</dbReference>
<dbReference type="InterPro" id="IPR007487">
    <property type="entry name" value="ABC_transpt-TYRBP-like"/>
</dbReference>
<evidence type="ECO:0000313" key="2">
    <source>
        <dbReference type="EMBL" id="SDF25269.1"/>
    </source>
</evidence>
<evidence type="ECO:0000313" key="3">
    <source>
        <dbReference type="Proteomes" id="UP000199245"/>
    </source>
</evidence>
<dbReference type="SUPFAM" id="SSF53822">
    <property type="entry name" value="Periplasmic binding protein-like I"/>
    <property type="match status" value="1"/>
</dbReference>
<dbReference type="PANTHER" id="PTHR35271:SF1">
    <property type="entry name" value="ABC TRANSPORTER, SUBSTRATE-BINDING LIPOPROTEIN"/>
    <property type="match status" value="1"/>
</dbReference>
<dbReference type="PANTHER" id="PTHR35271">
    <property type="entry name" value="ABC TRANSPORTER, SUBSTRATE-BINDING LIPOPROTEIN-RELATED"/>
    <property type="match status" value="1"/>
</dbReference>
<keyword evidence="1" id="KW-0732">Signal</keyword>
<gene>
    <name evidence="2" type="ORF">SAMN05216337_104915</name>
</gene>